<reference evidence="2 3" key="1">
    <citation type="journal article" date="2013" name="Nature">
        <title>Insights into bilaterian evolution from three spiralian genomes.</title>
        <authorList>
            <person name="Simakov O."/>
            <person name="Marletaz F."/>
            <person name="Cho S.J."/>
            <person name="Edsinger-Gonzales E."/>
            <person name="Havlak P."/>
            <person name="Hellsten U."/>
            <person name="Kuo D.H."/>
            <person name="Larsson T."/>
            <person name="Lv J."/>
            <person name="Arendt D."/>
            <person name="Savage R."/>
            <person name="Osoegawa K."/>
            <person name="de Jong P."/>
            <person name="Grimwood J."/>
            <person name="Chapman J.A."/>
            <person name="Shapiro H."/>
            <person name="Aerts A."/>
            <person name="Otillar R.P."/>
            <person name="Terry A.Y."/>
            <person name="Boore J.L."/>
            <person name="Grigoriev I.V."/>
            <person name="Lindberg D.R."/>
            <person name="Seaver E.C."/>
            <person name="Weisblat D.A."/>
            <person name="Putnam N.H."/>
            <person name="Rokhsar D.S."/>
        </authorList>
    </citation>
    <scope>NUCLEOTIDE SEQUENCE [LARGE SCALE GENOMIC DNA]</scope>
</reference>
<dbReference type="CTD" id="20236225"/>
<sequence length="165" mass="18985">MVLSIVQASEDTSYYLLTANLGISSIIGIVVVSCTFQFFSMNLHGESFSHCTVHEQRLLHYVKLLRTRRMPWLHKPQKMNWWYRGGDLAVDKYWFIIVVALVLSFQSIMTDIFVFHGKQPVEAITTTLSPGNRTTPITMVTIRNNTNKTLINNLMTTPTVVYYLH</sequence>
<dbReference type="EMBL" id="KB202619">
    <property type="protein sequence ID" value="ESO89075.1"/>
    <property type="molecule type" value="Genomic_DNA"/>
</dbReference>
<gene>
    <name evidence="2" type="ORF">LOTGIDRAFT_154152</name>
</gene>
<dbReference type="Proteomes" id="UP000030746">
    <property type="component" value="Unassembled WGS sequence"/>
</dbReference>
<keyword evidence="1" id="KW-1133">Transmembrane helix</keyword>
<protein>
    <submittedName>
        <fullName evidence="2">Uncharacterized protein</fullName>
    </submittedName>
</protein>
<evidence type="ECO:0000313" key="2">
    <source>
        <dbReference type="EMBL" id="ESO89075.1"/>
    </source>
</evidence>
<keyword evidence="3" id="KW-1185">Reference proteome</keyword>
<dbReference type="HOGENOM" id="CLU_1612694_0_0_1"/>
<feature type="transmembrane region" description="Helical" evidence="1">
    <location>
        <begin position="12"/>
        <end position="39"/>
    </location>
</feature>
<dbReference type="GeneID" id="20236225"/>
<keyword evidence="1" id="KW-0472">Membrane</keyword>
<evidence type="ECO:0000313" key="3">
    <source>
        <dbReference type="Proteomes" id="UP000030746"/>
    </source>
</evidence>
<feature type="transmembrane region" description="Helical" evidence="1">
    <location>
        <begin position="93"/>
        <end position="115"/>
    </location>
</feature>
<dbReference type="KEGG" id="lgi:LOTGIDRAFT_154152"/>
<organism evidence="2 3">
    <name type="scientific">Lottia gigantea</name>
    <name type="common">Giant owl limpet</name>
    <dbReference type="NCBI Taxonomy" id="225164"/>
    <lineage>
        <taxon>Eukaryota</taxon>
        <taxon>Metazoa</taxon>
        <taxon>Spiralia</taxon>
        <taxon>Lophotrochozoa</taxon>
        <taxon>Mollusca</taxon>
        <taxon>Gastropoda</taxon>
        <taxon>Patellogastropoda</taxon>
        <taxon>Lottioidea</taxon>
        <taxon>Lottiidae</taxon>
        <taxon>Lottia</taxon>
    </lineage>
</organism>
<dbReference type="OrthoDB" id="9989066at2759"/>
<dbReference type="AlphaFoldDB" id="V4A2B5"/>
<dbReference type="RefSeq" id="XP_009060118.1">
    <property type="nucleotide sequence ID" value="XM_009061870.1"/>
</dbReference>
<proteinExistence type="predicted"/>
<name>V4A2B5_LOTGI</name>
<accession>V4A2B5</accession>
<evidence type="ECO:0000256" key="1">
    <source>
        <dbReference type="SAM" id="Phobius"/>
    </source>
</evidence>
<keyword evidence="1" id="KW-0812">Transmembrane</keyword>